<organism evidence="1 2">
    <name type="scientific">Vicia faba</name>
    <name type="common">Broad bean</name>
    <name type="synonym">Faba vulgaris</name>
    <dbReference type="NCBI Taxonomy" id="3906"/>
    <lineage>
        <taxon>Eukaryota</taxon>
        <taxon>Viridiplantae</taxon>
        <taxon>Streptophyta</taxon>
        <taxon>Embryophyta</taxon>
        <taxon>Tracheophyta</taxon>
        <taxon>Spermatophyta</taxon>
        <taxon>Magnoliopsida</taxon>
        <taxon>eudicotyledons</taxon>
        <taxon>Gunneridae</taxon>
        <taxon>Pentapetalae</taxon>
        <taxon>rosids</taxon>
        <taxon>fabids</taxon>
        <taxon>Fabales</taxon>
        <taxon>Fabaceae</taxon>
        <taxon>Papilionoideae</taxon>
        <taxon>50 kb inversion clade</taxon>
        <taxon>NPAAA clade</taxon>
        <taxon>Hologalegina</taxon>
        <taxon>IRL clade</taxon>
        <taxon>Fabeae</taxon>
        <taxon>Vicia</taxon>
    </lineage>
</organism>
<gene>
    <name evidence="1" type="ORF">VFH_II030920</name>
</gene>
<name>A0AAV0ZEV3_VICFA</name>
<dbReference type="Proteomes" id="UP001157006">
    <property type="component" value="Chromosome 2"/>
</dbReference>
<dbReference type="AlphaFoldDB" id="A0AAV0ZEV3"/>
<protein>
    <submittedName>
        <fullName evidence="1">Uncharacterized protein</fullName>
    </submittedName>
</protein>
<keyword evidence="2" id="KW-1185">Reference proteome</keyword>
<accession>A0AAV0ZEV3</accession>
<reference evidence="1 2" key="1">
    <citation type="submission" date="2023-01" db="EMBL/GenBank/DDBJ databases">
        <authorList>
            <person name="Kreplak J."/>
        </authorList>
    </citation>
    <scope>NUCLEOTIDE SEQUENCE [LARGE SCALE GENOMIC DNA]</scope>
</reference>
<evidence type="ECO:0000313" key="2">
    <source>
        <dbReference type="Proteomes" id="UP001157006"/>
    </source>
</evidence>
<evidence type="ECO:0000313" key="1">
    <source>
        <dbReference type="EMBL" id="CAI8596346.1"/>
    </source>
</evidence>
<sequence>MLVATFCKENAPCNFSKRKAPYNVARNIFFLSQLAISGDITAITTTTQITVFNLISFPPLILIHGFSTSSDFDLIHRFTYINVKLKKDFGAYLSENSGGSSATVKTRNLGHIEIATVNSEAETEEAWRS</sequence>
<dbReference type="EMBL" id="OX451737">
    <property type="protein sequence ID" value="CAI8596346.1"/>
    <property type="molecule type" value="Genomic_DNA"/>
</dbReference>
<proteinExistence type="predicted"/>